<dbReference type="InterPro" id="IPR001872">
    <property type="entry name" value="Peptidase_A8"/>
</dbReference>
<keyword evidence="1" id="KW-1133">Transmembrane helix</keyword>
<dbReference type="RefSeq" id="WP_202750500.1">
    <property type="nucleotide sequence ID" value="NZ_JAESWC010000018.1"/>
</dbReference>
<feature type="transmembrane region" description="Helical" evidence="1">
    <location>
        <begin position="137"/>
        <end position="157"/>
    </location>
</feature>
<keyword evidence="1" id="KW-0472">Membrane</keyword>
<feature type="transmembrane region" description="Helical" evidence="1">
    <location>
        <begin position="95"/>
        <end position="117"/>
    </location>
</feature>
<feature type="transmembrane region" description="Helical" evidence="1">
    <location>
        <begin position="66"/>
        <end position="83"/>
    </location>
</feature>
<comment type="caution">
    <text evidence="2">The sequence shown here is derived from an EMBL/GenBank/DDBJ whole genome shotgun (WGS) entry which is preliminary data.</text>
</comment>
<keyword evidence="1" id="KW-0812">Transmembrane</keyword>
<dbReference type="Pfam" id="PF01252">
    <property type="entry name" value="Peptidase_A8"/>
    <property type="match status" value="1"/>
</dbReference>
<feature type="transmembrane region" description="Helical" evidence="1">
    <location>
        <begin position="12"/>
        <end position="31"/>
    </location>
</feature>
<keyword evidence="3" id="KW-1185">Reference proteome</keyword>
<protein>
    <submittedName>
        <fullName evidence="2">Signal peptidase II</fullName>
    </submittedName>
</protein>
<sequence>MKIENKKTWTGVALLITIEQVIKIIINYNFLNKRLPILPPLLYFKPMFNRDYSWVNSMLQLNVGKWIHIILVIIMIILIYLFYKYLNTKLGTNKIINIMFAFIFSGAMCSLIDKIFWNGSLDYILVNGFFTFDLKDVYIDIFIGLMLFSLVLENSVLKQIDDKNMLRDFSKYILRKS</sequence>
<gene>
    <name evidence="2" type="ORF">JK636_18760</name>
</gene>
<organism evidence="2 3">
    <name type="scientific">Clostridium rhizosphaerae</name>
    <dbReference type="NCBI Taxonomy" id="2803861"/>
    <lineage>
        <taxon>Bacteria</taxon>
        <taxon>Bacillati</taxon>
        <taxon>Bacillota</taxon>
        <taxon>Clostridia</taxon>
        <taxon>Eubacteriales</taxon>
        <taxon>Clostridiaceae</taxon>
        <taxon>Clostridium</taxon>
    </lineage>
</organism>
<proteinExistence type="predicted"/>
<accession>A0ABS1TEN4</accession>
<reference evidence="2 3" key="1">
    <citation type="submission" date="2021-01" db="EMBL/GenBank/DDBJ databases">
        <title>Genome public.</title>
        <authorList>
            <person name="Liu C."/>
            <person name="Sun Q."/>
        </authorList>
    </citation>
    <scope>NUCLEOTIDE SEQUENCE [LARGE SCALE GENOMIC DNA]</scope>
    <source>
        <strain evidence="2 3">YIM B02515</strain>
    </source>
</reference>
<evidence type="ECO:0000313" key="2">
    <source>
        <dbReference type="EMBL" id="MBL4937750.1"/>
    </source>
</evidence>
<dbReference type="EMBL" id="JAESWC010000018">
    <property type="protein sequence ID" value="MBL4937750.1"/>
    <property type="molecule type" value="Genomic_DNA"/>
</dbReference>
<name>A0ABS1TEN4_9CLOT</name>
<evidence type="ECO:0000313" key="3">
    <source>
        <dbReference type="Proteomes" id="UP000632377"/>
    </source>
</evidence>
<evidence type="ECO:0000256" key="1">
    <source>
        <dbReference type="SAM" id="Phobius"/>
    </source>
</evidence>
<dbReference type="Proteomes" id="UP000632377">
    <property type="component" value="Unassembled WGS sequence"/>
</dbReference>